<dbReference type="RefSeq" id="WP_107866725.1">
    <property type="nucleotide sequence ID" value="NZ_QAON01000018.1"/>
</dbReference>
<keyword evidence="7" id="KW-0472">Membrane</keyword>
<comment type="caution">
    <text evidence="11">The sequence shown here is derived from an EMBL/GenBank/DDBJ whole genome shotgun (WGS) entry which is preliminary data.</text>
</comment>
<evidence type="ECO:0000256" key="4">
    <source>
        <dbReference type="ARBA" id="ARBA00022452"/>
    </source>
</evidence>
<dbReference type="Pfam" id="PF08479">
    <property type="entry name" value="POTRA_2"/>
    <property type="match status" value="1"/>
</dbReference>
<evidence type="ECO:0000256" key="2">
    <source>
        <dbReference type="ARBA" id="ARBA00009055"/>
    </source>
</evidence>
<evidence type="ECO:0000256" key="5">
    <source>
        <dbReference type="ARBA" id="ARBA00022692"/>
    </source>
</evidence>
<keyword evidence="12" id="KW-1185">Reference proteome</keyword>
<dbReference type="EMBL" id="QAON01000018">
    <property type="protein sequence ID" value="PTQ87507.1"/>
    <property type="molecule type" value="Genomic_DNA"/>
</dbReference>
<feature type="domain" description="POTRA" evidence="10">
    <location>
        <begin position="73"/>
        <end position="148"/>
    </location>
</feature>
<evidence type="ECO:0000313" key="11">
    <source>
        <dbReference type="EMBL" id="PTQ87507.1"/>
    </source>
</evidence>
<dbReference type="PROSITE" id="PS51779">
    <property type="entry name" value="POTRA"/>
    <property type="match status" value="1"/>
</dbReference>
<dbReference type="Pfam" id="PF03865">
    <property type="entry name" value="ShlB"/>
    <property type="match status" value="1"/>
</dbReference>
<dbReference type="InterPro" id="IPR034746">
    <property type="entry name" value="POTRA"/>
</dbReference>
<dbReference type="AlphaFoldDB" id="A0A2T5IUG7"/>
<evidence type="ECO:0000259" key="10">
    <source>
        <dbReference type="PROSITE" id="PS51779"/>
    </source>
</evidence>
<sequence length="557" mass="60653">MKVLSPKLLWSCCLLSISLSSLHAEPIQPDAGQTLQNLQNIPVVTPQGTTQSPVLIDDKLTADSTSTRHDVRFMVNKIHVKGSTVFSAQTLEALLVSLQGSEQSLAELNHAAKLITRFYRHRGYLVARAYLPPQTIKDGELTIEVLEGRLGKTVISNHSAVKTSLIEAILQDHLQVGEVMNNERLNQALLLIDDLAGVAQIQGALQAGDAVGLSNLLVTVPADRPYRSAVLLDNAGDRYTGQNRLALYTAVNSPLKRGDELSLQMAVSDEALAYARSEWDMPIGSAGLRAGANLSYSRYRLGDVFESLDAHGTAQSVGLQTSYPLVLTLNRRITANAAIEQRDLKDYLDALKVETEKTVRRLQVSLVANDIGQGRQSQWRVEAWLGKLDIKTPSALSKDQSTAQTNGQYAKVVFAANTVRSLGADWSVYLNVMAQLATNNLDSSEKMNLGGATTVRAYPTGELLADEAILLNAELRTRLLANLTGFIFYDYAQATLNHETFSPADNIRSIGGGGVGVSASVIDNMGLKLSLAWRGSELPQADKDQQPRVWLEASYRF</sequence>
<gene>
    <name evidence="11" type="ORF">C8N29_1182</name>
</gene>
<evidence type="ECO:0000256" key="7">
    <source>
        <dbReference type="ARBA" id="ARBA00023136"/>
    </source>
</evidence>
<dbReference type="PANTHER" id="PTHR34597:SF1">
    <property type="entry name" value="HEME_HEMOPEXIN TRANSPORTER PROTEIN HUXB"/>
    <property type="match status" value="1"/>
</dbReference>
<protein>
    <submittedName>
        <fullName evidence="11">Hemolysin activation/secretion protein</fullName>
    </submittedName>
</protein>
<dbReference type="GO" id="GO:0046819">
    <property type="term" value="P:protein secretion by the type V secretion system"/>
    <property type="evidence" value="ECO:0007669"/>
    <property type="project" value="TreeGrafter"/>
</dbReference>
<dbReference type="Proteomes" id="UP000244223">
    <property type="component" value="Unassembled WGS sequence"/>
</dbReference>
<accession>A0A2T5IUG7</accession>
<dbReference type="GO" id="GO:0008320">
    <property type="term" value="F:protein transmembrane transporter activity"/>
    <property type="evidence" value="ECO:0007669"/>
    <property type="project" value="TreeGrafter"/>
</dbReference>
<evidence type="ECO:0000256" key="8">
    <source>
        <dbReference type="ARBA" id="ARBA00023237"/>
    </source>
</evidence>
<keyword evidence="9" id="KW-0732">Signal</keyword>
<proteinExistence type="inferred from homology"/>
<keyword evidence="8" id="KW-0998">Cell outer membrane</keyword>
<dbReference type="InterPro" id="IPR051544">
    <property type="entry name" value="TPS_OM_transporter"/>
</dbReference>
<comment type="similarity">
    <text evidence="2">Belongs to the TPS (TC 1.B.20) family.</text>
</comment>
<keyword evidence="6" id="KW-0653">Protein transport</keyword>
<organism evidence="11 12">
    <name type="scientific">Agitococcus lubricus</name>
    <dbReference type="NCBI Taxonomy" id="1077255"/>
    <lineage>
        <taxon>Bacteria</taxon>
        <taxon>Pseudomonadati</taxon>
        <taxon>Pseudomonadota</taxon>
        <taxon>Gammaproteobacteria</taxon>
        <taxon>Moraxellales</taxon>
        <taxon>Moraxellaceae</taxon>
        <taxon>Agitococcus</taxon>
    </lineage>
</organism>
<evidence type="ECO:0000256" key="9">
    <source>
        <dbReference type="SAM" id="SignalP"/>
    </source>
</evidence>
<dbReference type="OrthoDB" id="596066at2"/>
<dbReference type="InterPro" id="IPR013686">
    <property type="entry name" value="Polypept-transport_assoc_ShlB"/>
</dbReference>
<feature type="signal peptide" evidence="9">
    <location>
        <begin position="1"/>
        <end position="23"/>
    </location>
</feature>
<keyword evidence="4" id="KW-1134">Transmembrane beta strand</keyword>
<dbReference type="GO" id="GO:0009279">
    <property type="term" value="C:cell outer membrane"/>
    <property type="evidence" value="ECO:0007669"/>
    <property type="project" value="UniProtKB-SubCell"/>
</dbReference>
<name>A0A2T5IUG7_9GAMM</name>
<keyword evidence="3" id="KW-0813">Transport</keyword>
<evidence type="ECO:0000313" key="12">
    <source>
        <dbReference type="Proteomes" id="UP000244223"/>
    </source>
</evidence>
<comment type="subcellular location">
    <subcellularLocation>
        <location evidence="1">Cell outer membrane</location>
    </subcellularLocation>
</comment>
<dbReference type="PANTHER" id="PTHR34597">
    <property type="entry name" value="SLR1661 PROTEIN"/>
    <property type="match status" value="1"/>
</dbReference>
<evidence type="ECO:0000256" key="6">
    <source>
        <dbReference type="ARBA" id="ARBA00022927"/>
    </source>
</evidence>
<evidence type="ECO:0000256" key="3">
    <source>
        <dbReference type="ARBA" id="ARBA00022448"/>
    </source>
</evidence>
<evidence type="ECO:0000256" key="1">
    <source>
        <dbReference type="ARBA" id="ARBA00004442"/>
    </source>
</evidence>
<dbReference type="GO" id="GO:0098046">
    <property type="term" value="C:type V protein secretion system complex"/>
    <property type="evidence" value="ECO:0007669"/>
    <property type="project" value="TreeGrafter"/>
</dbReference>
<reference evidence="11 12" key="1">
    <citation type="submission" date="2018-04" db="EMBL/GenBank/DDBJ databases">
        <title>Genomic Encyclopedia of Archaeal and Bacterial Type Strains, Phase II (KMG-II): from individual species to whole genera.</title>
        <authorList>
            <person name="Goeker M."/>
        </authorList>
    </citation>
    <scope>NUCLEOTIDE SEQUENCE [LARGE SCALE GENOMIC DNA]</scope>
    <source>
        <strain evidence="11 12">DSM 5822</strain>
    </source>
</reference>
<dbReference type="Gene3D" id="2.40.160.50">
    <property type="entry name" value="membrane protein fhac: a member of the omp85/tpsb transporter family"/>
    <property type="match status" value="1"/>
</dbReference>
<feature type="chain" id="PRO_5031553304" evidence="9">
    <location>
        <begin position="24"/>
        <end position="557"/>
    </location>
</feature>
<keyword evidence="5" id="KW-0812">Transmembrane</keyword>
<dbReference type="Gene3D" id="3.10.20.310">
    <property type="entry name" value="membrane protein fhac"/>
    <property type="match status" value="1"/>
</dbReference>
<dbReference type="InterPro" id="IPR005565">
    <property type="entry name" value="Hemolysn_activator_HlyB_C"/>
</dbReference>